<comment type="subcellular location">
    <subcellularLocation>
        <location evidence="1">Cytoplasm</location>
    </subcellularLocation>
</comment>
<keyword evidence="8" id="KW-1185">Reference proteome</keyword>
<evidence type="ECO:0000256" key="2">
    <source>
        <dbReference type="ARBA" id="ARBA00022490"/>
    </source>
</evidence>
<evidence type="ECO:0000256" key="3">
    <source>
        <dbReference type="ARBA" id="ARBA00022737"/>
    </source>
</evidence>
<evidence type="ECO:0000313" key="7">
    <source>
        <dbReference type="EMBL" id="KAJ3658783.1"/>
    </source>
</evidence>
<comment type="function">
    <text evidence="6">Axonemal protein which is implicated in axonemal and/or peri-axonemal structure assembly and regulates flagellum assembly and beating and therefore sperm motility.</text>
</comment>
<evidence type="ECO:0000256" key="5">
    <source>
        <dbReference type="ARBA" id="ARBA00040665"/>
    </source>
</evidence>
<gene>
    <name evidence="7" type="ORF">Zmor_010504</name>
</gene>
<accession>A0AA38IJ93</accession>
<dbReference type="InterPro" id="IPR011990">
    <property type="entry name" value="TPR-like_helical_dom_sf"/>
</dbReference>
<sequence length="470" mass="54677">MVSFEEPVLALEHDMSPVKKERLKRLQKEMLRKKFRESLPVLNKQQIRKHRLPYHESLLADLEDNGFVNSAEFIKQLIELQERTRKKSGPGTVVWLRPQLKYSKSTLDVLVKCLTTAETAHNEDKVGLEWDEMLHLAAQYAFGSEDWWWLGEQLLYQCVSIEYPDEFNKQEAIAYFIIGKYLVEKGKKMEPGRYYLDLARVMSKGKSWTCSKILGKRQDIVFIESCRLLYSVLIEEAVLIMKTDPKKALEICNVARKRAAEACDHNNEYEASLLRGRCELLLNRSLDAIATVLKTLHRTVRRGFVKGICEAKIALALAYLQHGKTVECLVCLKDLKKLAKEHNLVFYVAQAYRFMGEYFLNQKEPSEATPLLMHGFFLFHDIEDMRRGEKVRTWAAISAGEELFPAFIELIQKADNTEDGRAYLMKLIEWIDERKFFWLHDTQFSFSFTASGQSVFEYTLEDVARLTNKK</sequence>
<dbReference type="SUPFAM" id="SSF48452">
    <property type="entry name" value="TPR-like"/>
    <property type="match status" value="1"/>
</dbReference>
<protein>
    <recommendedName>
        <fullName evidence="5">Tetratricopeptide repeat protein 29</fullName>
    </recommendedName>
</protein>
<dbReference type="PANTHER" id="PTHR46630">
    <property type="entry name" value="TETRATRICOPEPTIDE REPEAT PROTEIN 29"/>
    <property type="match status" value="1"/>
</dbReference>
<dbReference type="EMBL" id="JALNTZ010000003">
    <property type="protein sequence ID" value="KAJ3658783.1"/>
    <property type="molecule type" value="Genomic_DNA"/>
</dbReference>
<dbReference type="AlphaFoldDB" id="A0AA38IJ93"/>
<name>A0AA38IJ93_9CUCU</name>
<keyword evidence="3" id="KW-0677">Repeat</keyword>
<dbReference type="Proteomes" id="UP001168821">
    <property type="component" value="Unassembled WGS sequence"/>
</dbReference>
<evidence type="ECO:0000256" key="1">
    <source>
        <dbReference type="ARBA" id="ARBA00004496"/>
    </source>
</evidence>
<dbReference type="GO" id="GO:0005737">
    <property type="term" value="C:cytoplasm"/>
    <property type="evidence" value="ECO:0007669"/>
    <property type="project" value="UniProtKB-SubCell"/>
</dbReference>
<evidence type="ECO:0000313" key="8">
    <source>
        <dbReference type="Proteomes" id="UP001168821"/>
    </source>
</evidence>
<evidence type="ECO:0000256" key="6">
    <source>
        <dbReference type="ARBA" id="ARBA00044739"/>
    </source>
</evidence>
<dbReference type="Gene3D" id="1.25.40.10">
    <property type="entry name" value="Tetratricopeptide repeat domain"/>
    <property type="match status" value="1"/>
</dbReference>
<dbReference type="GO" id="GO:0005929">
    <property type="term" value="C:cilium"/>
    <property type="evidence" value="ECO:0007669"/>
    <property type="project" value="TreeGrafter"/>
</dbReference>
<dbReference type="InterPro" id="IPR051476">
    <property type="entry name" value="Bac_ResReg_Asp_Phosphatase"/>
</dbReference>
<dbReference type="GO" id="GO:0003341">
    <property type="term" value="P:cilium movement"/>
    <property type="evidence" value="ECO:0007669"/>
    <property type="project" value="TreeGrafter"/>
</dbReference>
<comment type="caution">
    <text evidence="7">The sequence shown here is derived from an EMBL/GenBank/DDBJ whole genome shotgun (WGS) entry which is preliminary data.</text>
</comment>
<keyword evidence="2" id="KW-0963">Cytoplasm</keyword>
<keyword evidence="4" id="KW-0802">TPR repeat</keyword>
<organism evidence="7 8">
    <name type="scientific">Zophobas morio</name>
    <dbReference type="NCBI Taxonomy" id="2755281"/>
    <lineage>
        <taxon>Eukaryota</taxon>
        <taxon>Metazoa</taxon>
        <taxon>Ecdysozoa</taxon>
        <taxon>Arthropoda</taxon>
        <taxon>Hexapoda</taxon>
        <taxon>Insecta</taxon>
        <taxon>Pterygota</taxon>
        <taxon>Neoptera</taxon>
        <taxon>Endopterygota</taxon>
        <taxon>Coleoptera</taxon>
        <taxon>Polyphaga</taxon>
        <taxon>Cucujiformia</taxon>
        <taxon>Tenebrionidae</taxon>
        <taxon>Zophobas</taxon>
    </lineage>
</organism>
<reference evidence="7" key="1">
    <citation type="journal article" date="2023" name="G3 (Bethesda)">
        <title>Whole genome assemblies of Zophobas morio and Tenebrio molitor.</title>
        <authorList>
            <person name="Kaur S."/>
            <person name="Stinson S.A."/>
            <person name="diCenzo G.C."/>
        </authorList>
    </citation>
    <scope>NUCLEOTIDE SEQUENCE</scope>
    <source>
        <strain evidence="7">QUZm001</strain>
    </source>
</reference>
<proteinExistence type="predicted"/>
<evidence type="ECO:0000256" key="4">
    <source>
        <dbReference type="ARBA" id="ARBA00022803"/>
    </source>
</evidence>
<dbReference type="PANTHER" id="PTHR46630:SF1">
    <property type="entry name" value="TETRATRICOPEPTIDE REPEAT PROTEIN 29"/>
    <property type="match status" value="1"/>
</dbReference>